<evidence type="ECO:0000256" key="1">
    <source>
        <dbReference type="SAM" id="MobiDB-lite"/>
    </source>
</evidence>
<feature type="region of interest" description="Disordered" evidence="1">
    <location>
        <begin position="23"/>
        <end position="44"/>
    </location>
</feature>
<evidence type="ECO:0000313" key="3">
    <source>
        <dbReference type="Proteomes" id="UP000536604"/>
    </source>
</evidence>
<dbReference type="AlphaFoldDB" id="A0A841IU63"/>
<organism evidence="2 3">
    <name type="scientific">Nocardiopsis algeriensis</name>
    <dbReference type="NCBI Taxonomy" id="1478215"/>
    <lineage>
        <taxon>Bacteria</taxon>
        <taxon>Bacillati</taxon>
        <taxon>Actinomycetota</taxon>
        <taxon>Actinomycetes</taxon>
        <taxon>Streptosporangiales</taxon>
        <taxon>Nocardiopsidaceae</taxon>
        <taxon>Nocardiopsis</taxon>
    </lineage>
</organism>
<sequence length="84" mass="9100">MYENEPAGRPAVPLLPPGLQFPYAIHRPAPREPTGPGAPPARSAPRAVYRIPRRPRVHAADAVAAAFLAGEPMPRPRARSGTWF</sequence>
<comment type="caution">
    <text evidence="2">The sequence shown here is derived from an EMBL/GenBank/DDBJ whole genome shotgun (WGS) entry which is preliminary data.</text>
</comment>
<proteinExistence type="predicted"/>
<evidence type="ECO:0000313" key="2">
    <source>
        <dbReference type="EMBL" id="MBB6121780.1"/>
    </source>
</evidence>
<accession>A0A841IU63</accession>
<dbReference type="EMBL" id="JACHJO010000012">
    <property type="protein sequence ID" value="MBB6121780.1"/>
    <property type="molecule type" value="Genomic_DNA"/>
</dbReference>
<name>A0A841IU63_9ACTN</name>
<keyword evidence="3" id="KW-1185">Reference proteome</keyword>
<reference evidence="2 3" key="1">
    <citation type="submission" date="2020-08" db="EMBL/GenBank/DDBJ databases">
        <title>Genomic Encyclopedia of Type Strains, Phase III (KMG-III): the genomes of soil and plant-associated and newly described type strains.</title>
        <authorList>
            <person name="Whitman W."/>
        </authorList>
    </citation>
    <scope>NUCLEOTIDE SEQUENCE [LARGE SCALE GENOMIC DNA]</scope>
    <source>
        <strain evidence="2 3">CECT 8712</strain>
    </source>
</reference>
<protein>
    <submittedName>
        <fullName evidence="2">Uncharacterized protein</fullName>
    </submittedName>
</protein>
<gene>
    <name evidence="2" type="ORF">FHS13_003759</name>
</gene>
<dbReference type="RefSeq" id="WP_184293231.1">
    <property type="nucleotide sequence ID" value="NZ_JACHJO010000012.1"/>
</dbReference>
<dbReference type="Proteomes" id="UP000536604">
    <property type="component" value="Unassembled WGS sequence"/>
</dbReference>